<feature type="region of interest" description="Disordered" evidence="1">
    <location>
        <begin position="590"/>
        <end position="616"/>
    </location>
</feature>
<gene>
    <name evidence="3" type="ORF">C7S18_20045</name>
</gene>
<dbReference type="InterPro" id="IPR014121">
    <property type="entry name" value="TraN_Ftype"/>
</dbReference>
<proteinExistence type="predicted"/>
<feature type="region of interest" description="Disordered" evidence="1">
    <location>
        <begin position="103"/>
        <end position="122"/>
    </location>
</feature>
<organism evidence="3 4">
    <name type="scientific">Ahniella affigens</name>
    <dbReference type="NCBI Taxonomy" id="2021234"/>
    <lineage>
        <taxon>Bacteria</taxon>
        <taxon>Pseudomonadati</taxon>
        <taxon>Pseudomonadota</taxon>
        <taxon>Gammaproteobacteria</taxon>
        <taxon>Lysobacterales</taxon>
        <taxon>Rhodanobacteraceae</taxon>
        <taxon>Ahniella</taxon>
    </lineage>
</organism>
<dbReference type="OrthoDB" id="5297981at2"/>
<dbReference type="Proteomes" id="UP000241074">
    <property type="component" value="Chromosome"/>
</dbReference>
<keyword evidence="4" id="KW-1185">Reference proteome</keyword>
<feature type="compositionally biased region" description="Basic and acidic residues" evidence="1">
    <location>
        <begin position="103"/>
        <end position="113"/>
    </location>
</feature>
<evidence type="ECO:0000313" key="3">
    <source>
        <dbReference type="EMBL" id="AVP99320.1"/>
    </source>
</evidence>
<dbReference type="Pfam" id="PF06986">
    <property type="entry name" value="F_T4SS_TraN"/>
    <property type="match status" value="2"/>
</dbReference>
<evidence type="ECO:0000313" key="4">
    <source>
        <dbReference type="Proteomes" id="UP000241074"/>
    </source>
</evidence>
<protein>
    <recommendedName>
        <fullName evidence="5">Conjugal transfer protein TraN</fullName>
    </recommendedName>
</protein>
<feature type="compositionally biased region" description="Polar residues" evidence="1">
    <location>
        <begin position="590"/>
        <end position="603"/>
    </location>
</feature>
<reference evidence="3 4" key="1">
    <citation type="submission" date="2018-03" db="EMBL/GenBank/DDBJ databases">
        <title>Ahniella affigens gen. nov., sp. nov., a gammaproteobacterium isolated from sandy soil near a stream.</title>
        <authorList>
            <person name="Ko Y."/>
            <person name="Kim J.-H."/>
        </authorList>
    </citation>
    <scope>NUCLEOTIDE SEQUENCE [LARGE SCALE GENOMIC DNA]</scope>
    <source>
        <strain evidence="3 4">D13</strain>
    </source>
</reference>
<evidence type="ECO:0000256" key="1">
    <source>
        <dbReference type="SAM" id="MobiDB-lite"/>
    </source>
</evidence>
<dbReference type="EMBL" id="CP027860">
    <property type="protein sequence ID" value="AVP99320.1"/>
    <property type="molecule type" value="Genomic_DNA"/>
</dbReference>
<accession>A0A2P1PWW1</accession>
<reference evidence="3 4" key="2">
    <citation type="submission" date="2018-03" db="EMBL/GenBank/DDBJ databases">
        <authorList>
            <person name="Keele B.F."/>
        </authorList>
    </citation>
    <scope>NUCLEOTIDE SEQUENCE [LARGE SCALE GENOMIC DNA]</scope>
    <source>
        <strain evidence="3 4">D13</strain>
    </source>
</reference>
<dbReference type="AlphaFoldDB" id="A0A2P1PWW1"/>
<dbReference type="KEGG" id="xba:C7S18_20045"/>
<feature type="signal peptide" evidence="2">
    <location>
        <begin position="1"/>
        <end position="29"/>
    </location>
</feature>
<name>A0A2P1PWW1_9GAMM</name>
<evidence type="ECO:0000256" key="2">
    <source>
        <dbReference type="SAM" id="SignalP"/>
    </source>
</evidence>
<feature type="chain" id="PRO_5015115759" description="Conjugal transfer protein TraN" evidence="2">
    <location>
        <begin position="30"/>
        <end position="918"/>
    </location>
</feature>
<keyword evidence="2" id="KW-0732">Signal</keyword>
<evidence type="ECO:0008006" key="5">
    <source>
        <dbReference type="Google" id="ProtNLM"/>
    </source>
</evidence>
<sequence length="918" mass="98361">MLRESIKYDAPWRGMAWLLLALGSTATHADDLQDTAVAGQDFAHALIQQADTPSFSPEGEREQGSVQIGDQVIPVNQLTPGGDRGVQDRLQALEGDEAGLRQAGEHHLAHQSEDSSAAAQSLRVVTGTPKTRPADFWLAEHETLAHSALALSNPASVAPDFPACTPVTTVTPGTQTYQRPHTRICERVHRPDQCVRTQTLIDASNADWQPVTDTIRVTGIDTRTYDLRERIDPDIQPVGITLAATGDLDVVVVSLIVAPSPENNWTATVQLEATDGACVSGCDVQLRLHGGLRAVRQVVTSDPPNCLLDEDAFCRADFSCEQTVLPVLAGTPMQSAEAQAIPPLYPPDQRHQPEDPRWPVCTTARARYHCEIQSGSFCTDGPKGQHCVDQTDDSVLADTCAPLVQAMPQCELQASHCTEGAMADSQWCYVESVQYNCPETMTVPSATVTTTQPCAGQIRCAGHDCLDTRDQESSLADLADGMAGMMIAQTFTSDWQAPDTRSADTSQAPGRIFPGRAYECRKALGGSISCCDETETDIEAEWFARYQRHIRRSQARDAAARYADQGAHGSWKTLAEQDQHALADIQKPLTSGPETVTAGQDGSLNPDPGSSVGASRELSEMNAEFIADKRYEYLDDTGYACSVQELDLAIQRELGHCLPVGSYCERHVLGACLDKRDVYCCFNSVASAEIRASIARDAPEATTPFGTPRDPNCSGLLIEAARPKSVALPNIKAHLAAASLIPDASNLLAQSSSEQLTGTGSELADGARPTTQDRTAYRMAQIDGAKVRDDLFAETSAQVPILSATDAPGQIAFAPAFVQTTANRPLFAQVLREGKGGAVSVAVQVTRVQDLQGAALPVAAVSLSADTISWADHEAGIKTIIVQLPAGFVGSIELQLDHPSGGAVLYPNDRAELRVMPN</sequence>
<dbReference type="RefSeq" id="WP_106893238.1">
    <property type="nucleotide sequence ID" value="NZ_CP027860.1"/>
</dbReference>